<sequence length="322" mass="36547">MNIVNYKGTNLRVSDIALGGGVLGSRISDQASFDILDCFVGNGGTFIDTANVYGRWNPGNLPLSELLIGRWMKQHRLRSKLVVATKGACHALETPNIKRLAPEEIREDLESSLKSLQTDYIDLYYLHADDPKREVGEIIETLNSFVREGKVRYFACSNWSAERMWAADAYAKEHNLKSFVGHEIMFNLAKPNDEAVEAAVQTHMTENIYEYHQKTGKPVTAYTSQAAGFFVLHKEEGFLKDDKFAFPRDMFYNAESLKRAERVDELCKLTNATPLEITLAYLYAQPFQVIPIVGPCRVKELEESLRASEKRLTQEEVEFLFS</sequence>
<dbReference type="SUPFAM" id="SSF51430">
    <property type="entry name" value="NAD(P)-linked oxidoreductase"/>
    <property type="match status" value="1"/>
</dbReference>
<dbReference type="InterPro" id="IPR023210">
    <property type="entry name" value="NADP_OxRdtase_dom"/>
</dbReference>
<dbReference type="GO" id="GO:0016491">
    <property type="term" value="F:oxidoreductase activity"/>
    <property type="evidence" value="ECO:0007669"/>
    <property type="project" value="UniProtKB-KW"/>
</dbReference>
<dbReference type="RefSeq" id="WP_178015797.1">
    <property type="nucleotide sequence ID" value="NZ_JAJEPV010000033.1"/>
</dbReference>
<evidence type="ECO:0000256" key="1">
    <source>
        <dbReference type="ARBA" id="ARBA00023002"/>
    </source>
</evidence>
<dbReference type="Gene3D" id="3.20.20.100">
    <property type="entry name" value="NADP-dependent oxidoreductase domain"/>
    <property type="match status" value="1"/>
</dbReference>
<feature type="domain" description="NADP-dependent oxidoreductase" evidence="2">
    <location>
        <begin position="16"/>
        <end position="318"/>
    </location>
</feature>
<dbReference type="CDD" id="cd19082">
    <property type="entry name" value="AKR_AKR10A1_2"/>
    <property type="match status" value="1"/>
</dbReference>
<reference evidence="3 4" key="1">
    <citation type="submission" date="2021-10" db="EMBL/GenBank/DDBJ databases">
        <title>Anaerobic single-cell dispensing facilitates the cultivation of human gut bacteria.</title>
        <authorList>
            <person name="Afrizal A."/>
        </authorList>
    </citation>
    <scope>NUCLEOTIDE SEQUENCE [LARGE SCALE GENOMIC DNA]</scope>
    <source>
        <strain evidence="3 4">CLA-AA-H273</strain>
    </source>
</reference>
<dbReference type="AlphaFoldDB" id="A0AAE3A424"/>
<keyword evidence="4" id="KW-1185">Reference proteome</keyword>
<gene>
    <name evidence="3" type="ORF">LKD75_12715</name>
</gene>
<comment type="caution">
    <text evidence="3">The sequence shown here is derived from an EMBL/GenBank/DDBJ whole genome shotgun (WGS) entry which is preliminary data.</text>
</comment>
<dbReference type="EMBL" id="JAJEPV010000033">
    <property type="protein sequence ID" value="MCC2120440.1"/>
    <property type="molecule type" value="Genomic_DNA"/>
</dbReference>
<dbReference type="InterPro" id="IPR036812">
    <property type="entry name" value="NAD(P)_OxRdtase_dom_sf"/>
</dbReference>
<dbReference type="InterPro" id="IPR050523">
    <property type="entry name" value="AKR_Detox_Biosynth"/>
</dbReference>
<dbReference type="Proteomes" id="UP001197795">
    <property type="component" value="Unassembled WGS sequence"/>
</dbReference>
<dbReference type="Pfam" id="PF00248">
    <property type="entry name" value="Aldo_ket_red"/>
    <property type="match status" value="1"/>
</dbReference>
<evidence type="ECO:0000313" key="4">
    <source>
        <dbReference type="Proteomes" id="UP001197795"/>
    </source>
</evidence>
<evidence type="ECO:0000313" key="3">
    <source>
        <dbReference type="EMBL" id="MCC2120440.1"/>
    </source>
</evidence>
<keyword evidence="1" id="KW-0560">Oxidoreductase</keyword>
<proteinExistence type="predicted"/>
<protein>
    <submittedName>
        <fullName evidence="3">Aldo/keto reductase</fullName>
    </submittedName>
</protein>
<dbReference type="GO" id="GO:0005829">
    <property type="term" value="C:cytosol"/>
    <property type="evidence" value="ECO:0007669"/>
    <property type="project" value="TreeGrafter"/>
</dbReference>
<dbReference type="PANTHER" id="PTHR43364:SF4">
    <property type="entry name" value="NAD(P)-LINKED OXIDOREDUCTASE SUPERFAMILY PROTEIN"/>
    <property type="match status" value="1"/>
</dbReference>
<name>A0AAE3A424_9FIRM</name>
<accession>A0AAE3A424</accession>
<dbReference type="PANTHER" id="PTHR43364">
    <property type="entry name" value="NADH-SPECIFIC METHYLGLYOXAL REDUCTASE-RELATED"/>
    <property type="match status" value="1"/>
</dbReference>
<organism evidence="3 4">
    <name type="scientific">Waltera acetigignens</name>
    <dbReference type="NCBI Taxonomy" id="2981769"/>
    <lineage>
        <taxon>Bacteria</taxon>
        <taxon>Bacillati</taxon>
        <taxon>Bacillota</taxon>
        <taxon>Clostridia</taxon>
        <taxon>Lachnospirales</taxon>
        <taxon>Lachnospiraceae</taxon>
        <taxon>Waltera</taxon>
    </lineage>
</organism>
<evidence type="ECO:0000259" key="2">
    <source>
        <dbReference type="Pfam" id="PF00248"/>
    </source>
</evidence>